<protein>
    <submittedName>
        <fullName evidence="1">Uncharacterized protein</fullName>
    </submittedName>
</protein>
<dbReference type="AlphaFoldDB" id="A0A0G3XEY9"/>
<accession>A0A0G3XEY9</accession>
<dbReference type="OrthoDB" id="5956991at2"/>
<dbReference type="EMBL" id="CP011770">
    <property type="protein sequence ID" value="AKM09164.1"/>
    <property type="molecule type" value="Genomic_DNA"/>
</dbReference>
<sequence length="129" mass="14124">MKTAKILVAAAMAALIASPAAAAKKDPETRLAEKLEGRVAGDPVKCIDLNRVRSSTIYEDTAIVFDMGSTLYVNRPENGTRSLDRNDIMVMTPFNHRLCDIDTVQMHDSSGFWSGVVFLGDFVPYKKAS</sequence>
<dbReference type="RefSeq" id="WP_047819856.1">
    <property type="nucleotide sequence ID" value="NZ_CP011770.1"/>
</dbReference>
<proteinExistence type="predicted"/>
<dbReference type="PATRIC" id="fig|1348774.3.peg.620"/>
<name>A0A0G3XEY9_9SPHN</name>
<organism evidence="1 2">
    <name type="scientific">Croceicoccus naphthovorans</name>
    <dbReference type="NCBI Taxonomy" id="1348774"/>
    <lineage>
        <taxon>Bacteria</taxon>
        <taxon>Pseudomonadati</taxon>
        <taxon>Pseudomonadota</taxon>
        <taxon>Alphaproteobacteria</taxon>
        <taxon>Sphingomonadales</taxon>
        <taxon>Erythrobacteraceae</taxon>
        <taxon>Croceicoccus</taxon>
    </lineage>
</organism>
<reference evidence="1 2" key="1">
    <citation type="submission" date="2015-06" db="EMBL/GenBank/DDBJ databases">
        <authorList>
            <person name="Zeng Y."/>
            <person name="Huang Y."/>
        </authorList>
    </citation>
    <scope>NUCLEOTIDE SEQUENCE [LARGE SCALE GENOMIC DNA]</scope>
    <source>
        <strain evidence="1 2">PQ-2</strain>
    </source>
</reference>
<evidence type="ECO:0000313" key="1">
    <source>
        <dbReference type="EMBL" id="AKM09164.1"/>
    </source>
</evidence>
<keyword evidence="2" id="KW-1185">Reference proteome</keyword>
<evidence type="ECO:0000313" key="2">
    <source>
        <dbReference type="Proteomes" id="UP000035287"/>
    </source>
</evidence>
<gene>
    <name evidence="1" type="ORF">AB433_02950</name>
</gene>
<dbReference type="Proteomes" id="UP000035287">
    <property type="component" value="Chromosome"/>
</dbReference>
<dbReference type="STRING" id="1348774.AB433_02950"/>
<dbReference type="KEGG" id="cna:AB433_02950"/>